<accession>A0A565AZA3</accession>
<dbReference type="EMBL" id="CABITT030000002">
    <property type="protein sequence ID" value="VVA94728.1"/>
    <property type="molecule type" value="Genomic_DNA"/>
</dbReference>
<protein>
    <recommendedName>
        <fullName evidence="3">Protein kinase domain-containing protein</fullName>
    </recommendedName>
</protein>
<evidence type="ECO:0008006" key="3">
    <source>
        <dbReference type="Google" id="ProtNLM"/>
    </source>
</evidence>
<name>A0A565AZA3_9BRAS</name>
<sequence length="64" mass="7289">MIVKTISICNFNSKKYCIFTFNLFTIEQMVIVPGFGIARGNNHYGYLTKKLDVFSFGCVISELL</sequence>
<organism evidence="1 2">
    <name type="scientific">Arabis nemorensis</name>
    <dbReference type="NCBI Taxonomy" id="586526"/>
    <lineage>
        <taxon>Eukaryota</taxon>
        <taxon>Viridiplantae</taxon>
        <taxon>Streptophyta</taxon>
        <taxon>Embryophyta</taxon>
        <taxon>Tracheophyta</taxon>
        <taxon>Spermatophyta</taxon>
        <taxon>Magnoliopsida</taxon>
        <taxon>eudicotyledons</taxon>
        <taxon>Gunneridae</taxon>
        <taxon>Pentapetalae</taxon>
        <taxon>rosids</taxon>
        <taxon>malvids</taxon>
        <taxon>Brassicales</taxon>
        <taxon>Brassicaceae</taxon>
        <taxon>Arabideae</taxon>
        <taxon>Arabis</taxon>
    </lineage>
</organism>
<dbReference type="Proteomes" id="UP000489600">
    <property type="component" value="Unassembled WGS sequence"/>
</dbReference>
<evidence type="ECO:0000313" key="2">
    <source>
        <dbReference type="Proteomes" id="UP000489600"/>
    </source>
</evidence>
<reference evidence="1" key="1">
    <citation type="submission" date="2019-07" db="EMBL/GenBank/DDBJ databases">
        <authorList>
            <person name="Dittberner H."/>
        </authorList>
    </citation>
    <scope>NUCLEOTIDE SEQUENCE [LARGE SCALE GENOMIC DNA]</scope>
</reference>
<evidence type="ECO:0000313" key="1">
    <source>
        <dbReference type="EMBL" id="VVA94728.1"/>
    </source>
</evidence>
<keyword evidence="2" id="KW-1185">Reference proteome</keyword>
<gene>
    <name evidence="1" type="ORF">ANE_LOCUS5173</name>
</gene>
<proteinExistence type="predicted"/>
<dbReference type="AlphaFoldDB" id="A0A565AZA3"/>
<comment type="caution">
    <text evidence="1">The sequence shown here is derived from an EMBL/GenBank/DDBJ whole genome shotgun (WGS) entry which is preliminary data.</text>
</comment>